<keyword evidence="1" id="KW-0472">Membrane</keyword>
<proteinExistence type="predicted"/>
<evidence type="ECO:0008006" key="4">
    <source>
        <dbReference type="Google" id="ProtNLM"/>
    </source>
</evidence>
<name>A0ABR5C5W2_9STAP</name>
<accession>A0ABR5C5W2</accession>
<dbReference type="EMBL" id="JXWY01000100">
    <property type="protein sequence ID" value="KIX90107.1"/>
    <property type="molecule type" value="Genomic_DNA"/>
</dbReference>
<evidence type="ECO:0000256" key="1">
    <source>
        <dbReference type="SAM" id="Phobius"/>
    </source>
</evidence>
<keyword evidence="1" id="KW-0812">Transmembrane</keyword>
<feature type="transmembrane region" description="Helical" evidence="1">
    <location>
        <begin position="12"/>
        <end position="31"/>
    </location>
</feature>
<sequence length="111" mass="12663">MGASKLKNTNKKWPLLIPITIGIIMTGSYFYTLNKNKQSYYPAEKVITSVKDYFQNVTGSYIVYEPTTYRKFGIEYEVYKGGVSAVRSGKTYHYTFIADAYNGQVIDIVEV</sequence>
<keyword evidence="3" id="KW-1185">Reference proteome</keyword>
<comment type="caution">
    <text evidence="2">The sequence shown here is derived from an EMBL/GenBank/DDBJ whole genome shotgun (WGS) entry which is preliminary data.</text>
</comment>
<keyword evidence="1" id="KW-1133">Transmembrane helix</keyword>
<organism evidence="2 3">
    <name type="scientific">Staphylococcus microti</name>
    <dbReference type="NCBI Taxonomy" id="569857"/>
    <lineage>
        <taxon>Bacteria</taxon>
        <taxon>Bacillati</taxon>
        <taxon>Bacillota</taxon>
        <taxon>Bacilli</taxon>
        <taxon>Bacillales</taxon>
        <taxon>Staphylococcaceae</taxon>
        <taxon>Staphylococcus</taxon>
    </lineage>
</organism>
<gene>
    <name evidence="2" type="ORF">TP70_09485</name>
</gene>
<protein>
    <recommendedName>
        <fullName evidence="4">Peptidase propeptide and YPEB domain-containing protein</fullName>
    </recommendedName>
</protein>
<evidence type="ECO:0000313" key="2">
    <source>
        <dbReference type="EMBL" id="KIX90107.1"/>
    </source>
</evidence>
<reference evidence="2 3" key="1">
    <citation type="submission" date="2015-01" db="EMBL/GenBank/DDBJ databases">
        <authorList>
            <person name="Guo J."/>
        </authorList>
    </citation>
    <scope>NUCLEOTIDE SEQUENCE [LARGE SCALE GENOMIC DNA]</scope>
    <source>
        <strain evidence="2 3">DSM 22147</strain>
    </source>
</reference>
<evidence type="ECO:0000313" key="3">
    <source>
        <dbReference type="Proteomes" id="UP000032366"/>
    </source>
</evidence>
<dbReference type="Proteomes" id="UP000032366">
    <property type="component" value="Unassembled WGS sequence"/>
</dbReference>